<dbReference type="Gene3D" id="2.160.20.10">
    <property type="entry name" value="Single-stranded right-handed beta-helix, Pectin lyase-like"/>
    <property type="match status" value="2"/>
</dbReference>
<reference evidence="1" key="1">
    <citation type="submission" date="2020-10" db="EMBL/GenBank/DDBJ databases">
        <authorList>
            <person name="Castelo-Branco R."/>
            <person name="Eusebio N."/>
            <person name="Adriana R."/>
            <person name="Vieira A."/>
            <person name="Brugerolle De Fraissinette N."/>
            <person name="Rezende De Castro R."/>
            <person name="Schneider M.P."/>
            <person name="Vasconcelos V."/>
            <person name="Leao P.N."/>
        </authorList>
    </citation>
    <scope>NUCLEOTIDE SEQUENCE</scope>
    <source>
        <strain evidence="1">LEGE 11479</strain>
    </source>
</reference>
<dbReference type="RefSeq" id="WP_193993548.1">
    <property type="nucleotide sequence ID" value="NZ_JADEXP010000105.1"/>
</dbReference>
<evidence type="ECO:0000313" key="2">
    <source>
        <dbReference type="Proteomes" id="UP000615026"/>
    </source>
</evidence>
<evidence type="ECO:0000313" key="1">
    <source>
        <dbReference type="EMBL" id="MBE9067587.1"/>
    </source>
</evidence>
<dbReference type="InterPro" id="IPR011050">
    <property type="entry name" value="Pectin_lyase_fold/virulence"/>
</dbReference>
<keyword evidence="2" id="KW-1185">Reference proteome</keyword>
<gene>
    <name evidence="1" type="ORF">IQ260_13055</name>
</gene>
<organism evidence="1 2">
    <name type="scientific">Leptolyngbya cf. ectocarpi LEGE 11479</name>
    <dbReference type="NCBI Taxonomy" id="1828722"/>
    <lineage>
        <taxon>Bacteria</taxon>
        <taxon>Bacillati</taxon>
        <taxon>Cyanobacteriota</taxon>
        <taxon>Cyanophyceae</taxon>
        <taxon>Leptolyngbyales</taxon>
        <taxon>Leptolyngbyaceae</taxon>
        <taxon>Leptolyngbya group</taxon>
        <taxon>Leptolyngbya</taxon>
    </lineage>
</organism>
<evidence type="ECO:0008006" key="3">
    <source>
        <dbReference type="Google" id="ProtNLM"/>
    </source>
</evidence>
<dbReference type="EMBL" id="JADEXP010000105">
    <property type="protein sequence ID" value="MBE9067587.1"/>
    <property type="molecule type" value="Genomic_DNA"/>
</dbReference>
<feature type="non-terminal residue" evidence="1">
    <location>
        <position position="1"/>
    </location>
</feature>
<accession>A0A928ZUA4</accession>
<dbReference type="Proteomes" id="UP000615026">
    <property type="component" value="Unassembled WGS sequence"/>
</dbReference>
<name>A0A928ZUA4_LEPEC</name>
<proteinExistence type="predicted"/>
<dbReference type="AlphaFoldDB" id="A0A928ZUA4"/>
<protein>
    <recommendedName>
        <fullName evidence="3">S-layer family protein</fullName>
    </recommendedName>
</protein>
<comment type="caution">
    <text evidence="1">The sequence shown here is derived from an EMBL/GenBank/DDBJ whole genome shotgun (WGS) entry which is preliminary data.</text>
</comment>
<sequence>IPTIDGFALDYDTIDRFGDLRFTQAASIEVSGEGSGNLHFQGGTIAVLEASAIISNVLEADAGGEVRVRGAESIDIIGNQTGEFPSAFFNQGELGSTGNVGNLSIEIERLQLDNGAFISNSIAGTGDGGDLTITANDVSLMDEPSRSSRYSAGLFAELLDTDERGSADRMAGTINLTVETLRVSDGSLIATGVFGPGNGGLIRIQAQDIKLIGDTSRNILPSSIIASTFADGNAGTIDIQADTLRAVEGSLISNSTFGQGNGGSITLQANEIDLIGINPINETPSSIVASTRSSGNGGTIDVQAGRLRVAEGGQIFTGTSGQGAGGSITIQANEIEWVGGGRSDDNPSGIFTATRAGADGNGGSIDLQVDTRLQIITGAQISASTEGTGNAGDIRLQANELEVK</sequence>
<dbReference type="SUPFAM" id="SSF51126">
    <property type="entry name" value="Pectin lyase-like"/>
    <property type="match status" value="2"/>
</dbReference>
<dbReference type="InterPro" id="IPR012334">
    <property type="entry name" value="Pectin_lyas_fold"/>
</dbReference>